<dbReference type="Pfam" id="PF00072">
    <property type="entry name" value="Response_reg"/>
    <property type="match status" value="1"/>
</dbReference>
<dbReference type="Gene3D" id="3.40.50.2300">
    <property type="match status" value="1"/>
</dbReference>
<comment type="catalytic activity">
    <reaction evidence="1">
        <text>ATP + protein L-histidine = ADP + protein N-phospho-L-histidine.</text>
        <dbReference type="EC" id="2.7.13.3"/>
    </reaction>
</comment>
<dbReference type="SMART" id="SM00448">
    <property type="entry name" value="REC"/>
    <property type="match status" value="1"/>
</dbReference>
<feature type="transmembrane region" description="Helical" evidence="10">
    <location>
        <begin position="12"/>
        <end position="31"/>
    </location>
</feature>
<comment type="caution">
    <text evidence="14">The sequence shown here is derived from an EMBL/GenBank/DDBJ whole genome shotgun (WGS) entry which is preliminary data.</text>
</comment>
<dbReference type="InterPro" id="IPR003594">
    <property type="entry name" value="HATPase_dom"/>
</dbReference>
<evidence type="ECO:0000256" key="1">
    <source>
        <dbReference type="ARBA" id="ARBA00000085"/>
    </source>
</evidence>
<evidence type="ECO:0000256" key="7">
    <source>
        <dbReference type="ARBA" id="ARBA00022801"/>
    </source>
</evidence>
<dbReference type="SUPFAM" id="SSF55874">
    <property type="entry name" value="ATPase domain of HSP90 chaperone/DNA topoisomerase II/histidine kinase"/>
    <property type="match status" value="1"/>
</dbReference>
<organism evidence="14 15">
    <name type="scientific">Vibrio neptunius</name>
    <dbReference type="NCBI Taxonomy" id="170651"/>
    <lineage>
        <taxon>Bacteria</taxon>
        <taxon>Pseudomonadati</taxon>
        <taxon>Pseudomonadota</taxon>
        <taxon>Gammaproteobacteria</taxon>
        <taxon>Vibrionales</taxon>
        <taxon>Vibrionaceae</taxon>
        <taxon>Vibrio</taxon>
    </lineage>
</organism>
<dbReference type="InterPro" id="IPR005467">
    <property type="entry name" value="His_kinase_dom"/>
</dbReference>
<keyword evidence="5" id="KW-0808">Transferase</keyword>
<evidence type="ECO:0000256" key="4">
    <source>
        <dbReference type="ARBA" id="ARBA00022553"/>
    </source>
</evidence>
<dbReference type="Gene3D" id="1.10.287.130">
    <property type="match status" value="1"/>
</dbReference>
<dbReference type="Gene3D" id="3.30.565.10">
    <property type="entry name" value="Histidine kinase-like ATPase, C-terminal domain"/>
    <property type="match status" value="1"/>
</dbReference>
<name>A0ABS3AA16_9VIBR</name>
<dbReference type="InterPro" id="IPR004358">
    <property type="entry name" value="Sig_transdc_His_kin-like_C"/>
</dbReference>
<reference evidence="14 15" key="1">
    <citation type="submission" date="2021-02" db="EMBL/GenBank/DDBJ databases">
        <title>Draft Genome Sequences of 5 Vibrio neptunius Strains Isolated From of Bivalve Hatcheries.</title>
        <authorList>
            <person name="Galvis F."/>
            <person name="Barja J.L."/>
            <person name="Lemos M.L."/>
            <person name="Balado M."/>
        </authorList>
    </citation>
    <scope>NUCLEOTIDE SEQUENCE [LARGE SCALE GENOMIC DNA]</scope>
    <source>
        <strain evidence="14 15">PP-145.98</strain>
    </source>
</reference>
<evidence type="ECO:0000256" key="3">
    <source>
        <dbReference type="ARBA" id="ARBA00012438"/>
    </source>
</evidence>
<keyword evidence="6" id="KW-0418">Kinase</keyword>
<dbReference type="Gene3D" id="6.10.340.10">
    <property type="match status" value="1"/>
</dbReference>
<dbReference type="SMART" id="SM00387">
    <property type="entry name" value="HATPase_c"/>
    <property type="match status" value="1"/>
</dbReference>
<evidence type="ECO:0000313" key="15">
    <source>
        <dbReference type="Proteomes" id="UP000779070"/>
    </source>
</evidence>
<keyword evidence="8" id="KW-0902">Two-component regulatory system</keyword>
<evidence type="ECO:0000259" key="12">
    <source>
        <dbReference type="PROSITE" id="PS50110"/>
    </source>
</evidence>
<dbReference type="InterPro" id="IPR003660">
    <property type="entry name" value="HAMP_dom"/>
</dbReference>
<keyword evidence="10" id="KW-1133">Transmembrane helix</keyword>
<sequence>MLLTNISIKSRLLILCLIPTLVILIFTVNTVTRIQERLYSYAVISEKNQTARHLSDFSRYVYEALAYRIRGESAVNALDMAQQSLNSATEAAHTSEHVHYGVNASNRTLSYIEKLNALLPQLKTVNSRESLALGRLIYAALYKLYNEVQSIENHNLERKVHQLDLVLSDLNWLYFWMEQEAWLAQEIRSVRLSYAGYAADYFKISERQQFHLDKLIDLGDDSEQIHRLLDVLTSRDFQRGSHYKQHMLLTPGSKDRLEDFALAIEQRNALVEKQLAMFSAELHEELQMNIKRGENALLSLAIGGFLVLAVMFFWGTSTLYRINAKLARILAVMGSMRNHGRAEFVPEDGNDEFAKFARSVNYMIQAQKDYEQELVIAKESAEAANQAKSVFLANMSHEIRTPLNGIIGMTEILSDSHLTPSQKEILSDIDVSSHALLILINDILDLSKIESGNLTLSPSHADVRESVFEAMNMVSTKALKQQVELSVILSPNIPDSLYIDEFRYKQVLLNLLSNAVKFTQDGAVSVTMTMVTEDGKAYLDYGISDTGVGFNEDKLDEIFQPFTQEDSSITRRYGGTGLGLAICRQIAELMGGRITANTALGVGSRFHFSIPAHSAVESSRDKVKGKALCITNGSQYTSLIESESKRFGLSVTTLNTTNDALVLDEPFDLIFYCYHAHHSSRRDLASLRARFNFSEIIGFQHHLFMLPDSEPLVSSNLTLPFLGSRFETAIDKALNGIHVNTTQIERRKSRAYHSSESRCILIVEDNLMNQKIASFFLSRVGVDYQIASNGAEAVNLFESGQQYTAILMDCMMPVMDGLTATRRIRALETEQEISRTPIIALTASVLPEEIDSCFEAGMDAYLPKPYKSQQLFDTFERLQVGL</sequence>
<dbReference type="SUPFAM" id="SSF47384">
    <property type="entry name" value="Homodimeric domain of signal transducing histidine kinase"/>
    <property type="match status" value="1"/>
</dbReference>
<dbReference type="EMBL" id="JAFHLB010000040">
    <property type="protein sequence ID" value="MBN3580223.1"/>
    <property type="molecule type" value="Genomic_DNA"/>
</dbReference>
<keyword evidence="4 9" id="KW-0597">Phosphoprotein</keyword>
<evidence type="ECO:0000259" key="13">
    <source>
        <dbReference type="PROSITE" id="PS50885"/>
    </source>
</evidence>
<dbReference type="PANTHER" id="PTHR45339">
    <property type="entry name" value="HYBRID SIGNAL TRANSDUCTION HISTIDINE KINASE J"/>
    <property type="match status" value="1"/>
</dbReference>
<dbReference type="EC" id="2.7.13.3" evidence="3"/>
<dbReference type="PROSITE" id="PS50885">
    <property type="entry name" value="HAMP"/>
    <property type="match status" value="1"/>
</dbReference>
<dbReference type="CDD" id="cd16922">
    <property type="entry name" value="HATPase_EvgS-ArcB-TorS-like"/>
    <property type="match status" value="1"/>
</dbReference>
<feature type="domain" description="HAMP" evidence="13">
    <location>
        <begin position="320"/>
        <end position="372"/>
    </location>
</feature>
<dbReference type="InterPro" id="IPR011006">
    <property type="entry name" value="CheY-like_superfamily"/>
</dbReference>
<dbReference type="PROSITE" id="PS50110">
    <property type="entry name" value="RESPONSE_REGULATORY"/>
    <property type="match status" value="1"/>
</dbReference>
<feature type="domain" description="Response regulatory" evidence="12">
    <location>
        <begin position="759"/>
        <end position="879"/>
    </location>
</feature>
<feature type="modified residue" description="4-aspartylphosphate" evidence="9">
    <location>
        <position position="809"/>
    </location>
</feature>
<gene>
    <name evidence="14" type="ORF">JYA62_21475</name>
</gene>
<feature type="domain" description="Histidine kinase" evidence="11">
    <location>
        <begin position="394"/>
        <end position="614"/>
    </location>
</feature>
<evidence type="ECO:0000256" key="9">
    <source>
        <dbReference type="PROSITE-ProRule" id="PRU00169"/>
    </source>
</evidence>
<dbReference type="PROSITE" id="PS50109">
    <property type="entry name" value="HIS_KIN"/>
    <property type="match status" value="1"/>
</dbReference>
<dbReference type="CDD" id="cd17546">
    <property type="entry name" value="REC_hyHK_CKI1_RcsC-like"/>
    <property type="match status" value="1"/>
</dbReference>
<dbReference type="InterPro" id="IPR003661">
    <property type="entry name" value="HisK_dim/P_dom"/>
</dbReference>
<dbReference type="Proteomes" id="UP000779070">
    <property type="component" value="Unassembled WGS sequence"/>
</dbReference>
<dbReference type="PANTHER" id="PTHR45339:SF1">
    <property type="entry name" value="HYBRID SIGNAL TRANSDUCTION HISTIDINE KINASE J"/>
    <property type="match status" value="1"/>
</dbReference>
<keyword evidence="10" id="KW-0812">Transmembrane</keyword>
<dbReference type="InterPro" id="IPR036097">
    <property type="entry name" value="HisK_dim/P_sf"/>
</dbReference>
<evidence type="ECO:0000256" key="10">
    <source>
        <dbReference type="SAM" id="Phobius"/>
    </source>
</evidence>
<dbReference type="Pfam" id="PF02518">
    <property type="entry name" value="HATPase_c"/>
    <property type="match status" value="1"/>
</dbReference>
<evidence type="ECO:0000256" key="8">
    <source>
        <dbReference type="ARBA" id="ARBA00023012"/>
    </source>
</evidence>
<keyword evidence="7" id="KW-0378">Hydrolase</keyword>
<dbReference type="Pfam" id="PF00512">
    <property type="entry name" value="HisKA"/>
    <property type="match status" value="1"/>
</dbReference>
<comment type="subcellular location">
    <subcellularLocation>
        <location evidence="2">Membrane</location>
    </subcellularLocation>
</comment>
<dbReference type="RefSeq" id="WP_206371927.1">
    <property type="nucleotide sequence ID" value="NZ_CAWPTM010000115.1"/>
</dbReference>
<dbReference type="PRINTS" id="PR00344">
    <property type="entry name" value="BCTRLSENSOR"/>
</dbReference>
<keyword evidence="15" id="KW-1185">Reference proteome</keyword>
<evidence type="ECO:0000256" key="2">
    <source>
        <dbReference type="ARBA" id="ARBA00004370"/>
    </source>
</evidence>
<protein>
    <recommendedName>
        <fullName evidence="3">histidine kinase</fullName>
        <ecNumber evidence="3">2.7.13.3</ecNumber>
    </recommendedName>
</protein>
<dbReference type="InterPro" id="IPR001789">
    <property type="entry name" value="Sig_transdc_resp-reg_receiver"/>
</dbReference>
<evidence type="ECO:0000256" key="6">
    <source>
        <dbReference type="ARBA" id="ARBA00022777"/>
    </source>
</evidence>
<evidence type="ECO:0000259" key="11">
    <source>
        <dbReference type="PROSITE" id="PS50109"/>
    </source>
</evidence>
<accession>A0ABS3AA16</accession>
<dbReference type="SUPFAM" id="SSF52172">
    <property type="entry name" value="CheY-like"/>
    <property type="match status" value="1"/>
</dbReference>
<feature type="transmembrane region" description="Helical" evidence="10">
    <location>
        <begin position="296"/>
        <end position="315"/>
    </location>
</feature>
<keyword evidence="10" id="KW-0472">Membrane</keyword>
<evidence type="ECO:0000256" key="5">
    <source>
        <dbReference type="ARBA" id="ARBA00022679"/>
    </source>
</evidence>
<dbReference type="InterPro" id="IPR036890">
    <property type="entry name" value="HATPase_C_sf"/>
</dbReference>
<dbReference type="SMART" id="SM00388">
    <property type="entry name" value="HisKA"/>
    <property type="match status" value="1"/>
</dbReference>
<proteinExistence type="predicted"/>
<dbReference type="CDD" id="cd00082">
    <property type="entry name" value="HisKA"/>
    <property type="match status" value="1"/>
</dbReference>
<evidence type="ECO:0000313" key="14">
    <source>
        <dbReference type="EMBL" id="MBN3580223.1"/>
    </source>
</evidence>